<feature type="region of interest" description="Disordered" evidence="1">
    <location>
        <begin position="24"/>
        <end position="44"/>
    </location>
</feature>
<feature type="chain" id="PRO_5035888932" description="Retrotransposon Copia-like N-terminal domain-containing protein" evidence="2">
    <location>
        <begin position="22"/>
        <end position="139"/>
    </location>
</feature>
<evidence type="ECO:0000313" key="3">
    <source>
        <dbReference type="EnsemblPlants" id="TuG1812G0700004429.01.T01.cds412576"/>
    </source>
</evidence>
<dbReference type="Pfam" id="PF14223">
    <property type="entry name" value="Retrotran_gag_2"/>
    <property type="match status" value="1"/>
</dbReference>
<organism evidence="3 4">
    <name type="scientific">Triticum urartu</name>
    <name type="common">Red wild einkorn</name>
    <name type="synonym">Crithodium urartu</name>
    <dbReference type="NCBI Taxonomy" id="4572"/>
    <lineage>
        <taxon>Eukaryota</taxon>
        <taxon>Viridiplantae</taxon>
        <taxon>Streptophyta</taxon>
        <taxon>Embryophyta</taxon>
        <taxon>Tracheophyta</taxon>
        <taxon>Spermatophyta</taxon>
        <taxon>Magnoliopsida</taxon>
        <taxon>Liliopsida</taxon>
        <taxon>Poales</taxon>
        <taxon>Poaceae</taxon>
        <taxon>BOP clade</taxon>
        <taxon>Pooideae</taxon>
        <taxon>Triticodae</taxon>
        <taxon>Triticeae</taxon>
        <taxon>Triticinae</taxon>
        <taxon>Triticum</taxon>
    </lineage>
</organism>
<feature type="signal peptide" evidence="2">
    <location>
        <begin position="1"/>
        <end position="21"/>
    </location>
</feature>
<dbReference type="Proteomes" id="UP000015106">
    <property type="component" value="Chromosome 7"/>
</dbReference>
<dbReference type="Gramene" id="TuG1812G0700004429.01.T01">
    <property type="protein sequence ID" value="TuG1812G0700004429.01.T01.cds412576"/>
    <property type="gene ID" value="TuG1812G0700004429.01"/>
</dbReference>
<dbReference type="AlphaFoldDB" id="A0A8R7V9V0"/>
<dbReference type="EnsemblPlants" id="TuG1812G0700004429.01.T01">
    <property type="protein sequence ID" value="TuG1812G0700004429.01.T01.cds412576"/>
    <property type="gene ID" value="TuG1812G0700004429.01"/>
</dbReference>
<evidence type="ECO:0000256" key="2">
    <source>
        <dbReference type="SAM" id="SignalP"/>
    </source>
</evidence>
<keyword evidence="4" id="KW-1185">Reference proteome</keyword>
<proteinExistence type="predicted"/>
<reference evidence="3" key="2">
    <citation type="submission" date="2018-03" db="EMBL/GenBank/DDBJ databases">
        <title>The Triticum urartu genome reveals the dynamic nature of wheat genome evolution.</title>
        <authorList>
            <person name="Ling H."/>
            <person name="Ma B."/>
            <person name="Shi X."/>
            <person name="Liu H."/>
            <person name="Dong L."/>
            <person name="Sun H."/>
            <person name="Cao Y."/>
            <person name="Gao Q."/>
            <person name="Zheng S."/>
            <person name="Li Y."/>
            <person name="Yu Y."/>
            <person name="Du H."/>
            <person name="Qi M."/>
            <person name="Li Y."/>
            <person name="Yu H."/>
            <person name="Cui Y."/>
            <person name="Wang N."/>
            <person name="Chen C."/>
            <person name="Wu H."/>
            <person name="Zhao Y."/>
            <person name="Zhang J."/>
            <person name="Li Y."/>
            <person name="Zhou W."/>
            <person name="Zhang B."/>
            <person name="Hu W."/>
            <person name="Eijk M."/>
            <person name="Tang J."/>
            <person name="Witsenboer H."/>
            <person name="Zhao S."/>
            <person name="Li Z."/>
            <person name="Zhang A."/>
            <person name="Wang D."/>
            <person name="Liang C."/>
        </authorList>
    </citation>
    <scope>NUCLEOTIDE SEQUENCE [LARGE SCALE GENOMIC DNA]</scope>
    <source>
        <strain evidence="3">cv. G1812</strain>
    </source>
</reference>
<feature type="compositionally biased region" description="Polar residues" evidence="1">
    <location>
        <begin position="31"/>
        <end position="44"/>
    </location>
</feature>
<protein>
    <recommendedName>
        <fullName evidence="5">Retrotransposon Copia-like N-terminal domain-containing protein</fullName>
    </recommendedName>
</protein>
<accession>A0A8R7V9V0</accession>
<reference evidence="4" key="1">
    <citation type="journal article" date="2013" name="Nature">
        <title>Draft genome of the wheat A-genome progenitor Triticum urartu.</title>
        <authorList>
            <person name="Ling H.Q."/>
            <person name="Zhao S."/>
            <person name="Liu D."/>
            <person name="Wang J."/>
            <person name="Sun H."/>
            <person name="Zhang C."/>
            <person name="Fan H."/>
            <person name="Li D."/>
            <person name="Dong L."/>
            <person name="Tao Y."/>
            <person name="Gao C."/>
            <person name="Wu H."/>
            <person name="Li Y."/>
            <person name="Cui Y."/>
            <person name="Guo X."/>
            <person name="Zheng S."/>
            <person name="Wang B."/>
            <person name="Yu K."/>
            <person name="Liang Q."/>
            <person name="Yang W."/>
            <person name="Lou X."/>
            <person name="Chen J."/>
            <person name="Feng M."/>
            <person name="Jian J."/>
            <person name="Zhang X."/>
            <person name="Luo G."/>
            <person name="Jiang Y."/>
            <person name="Liu J."/>
            <person name="Wang Z."/>
            <person name="Sha Y."/>
            <person name="Zhang B."/>
            <person name="Wu H."/>
            <person name="Tang D."/>
            <person name="Shen Q."/>
            <person name="Xue P."/>
            <person name="Zou S."/>
            <person name="Wang X."/>
            <person name="Liu X."/>
            <person name="Wang F."/>
            <person name="Yang Y."/>
            <person name="An X."/>
            <person name="Dong Z."/>
            <person name="Zhang K."/>
            <person name="Zhang X."/>
            <person name="Luo M.C."/>
            <person name="Dvorak J."/>
            <person name="Tong Y."/>
            <person name="Wang J."/>
            <person name="Yang H."/>
            <person name="Li Z."/>
            <person name="Wang D."/>
            <person name="Zhang A."/>
            <person name="Wang J."/>
        </authorList>
    </citation>
    <scope>NUCLEOTIDE SEQUENCE</scope>
    <source>
        <strain evidence="4">cv. G1812</strain>
    </source>
</reference>
<evidence type="ECO:0008006" key="5">
    <source>
        <dbReference type="Google" id="ProtNLM"/>
    </source>
</evidence>
<dbReference type="PANTHER" id="PTHR47481:SF22">
    <property type="entry name" value="RETROTRANSPOSON GAG DOMAIN-CONTAINING PROTEIN"/>
    <property type="match status" value="1"/>
</dbReference>
<dbReference type="PANTHER" id="PTHR47481">
    <property type="match status" value="1"/>
</dbReference>
<evidence type="ECO:0000256" key="1">
    <source>
        <dbReference type="SAM" id="MobiDB-lite"/>
    </source>
</evidence>
<reference evidence="3" key="3">
    <citation type="submission" date="2022-06" db="UniProtKB">
        <authorList>
            <consortium name="EnsemblPlants"/>
        </authorList>
    </citation>
    <scope>IDENTIFICATION</scope>
</reference>
<name>A0A8R7V9V0_TRIUA</name>
<sequence>MWKAQFLTFLRTYNLLGIASGEEMAPAPTMEPTTGTGDGRSTTQVENPEYTIWYRKDHTILGGILATVSEDILPYVMAATSAAEAWGQLERMFASRSRACLVQIRAQLAAPKRRDMTGTDYFKMNKTLADTHASIGQAL</sequence>
<evidence type="ECO:0000313" key="4">
    <source>
        <dbReference type="Proteomes" id="UP000015106"/>
    </source>
</evidence>
<keyword evidence="2" id="KW-0732">Signal</keyword>